<dbReference type="OrthoDB" id="7790762at2759"/>
<gene>
    <name evidence="1" type="ORF">PVAND_007997</name>
</gene>
<evidence type="ECO:0000313" key="1">
    <source>
        <dbReference type="EMBL" id="KAG5678311.1"/>
    </source>
</evidence>
<accession>A0A9J6C8K4</accession>
<reference evidence="1" key="1">
    <citation type="submission" date="2021-03" db="EMBL/GenBank/DDBJ databases">
        <title>Chromosome level genome of the anhydrobiotic midge Polypedilum vanderplanki.</title>
        <authorList>
            <person name="Yoshida Y."/>
            <person name="Kikawada T."/>
            <person name="Gusev O."/>
        </authorList>
    </citation>
    <scope>NUCLEOTIDE SEQUENCE</scope>
    <source>
        <strain evidence="1">NIAS01</strain>
        <tissue evidence="1">Whole body or cell culture</tissue>
    </source>
</reference>
<protein>
    <submittedName>
        <fullName evidence="1">Uncharacterized protein</fullName>
    </submittedName>
</protein>
<organism evidence="1 2">
    <name type="scientific">Polypedilum vanderplanki</name>
    <name type="common">Sleeping chironomid midge</name>
    <dbReference type="NCBI Taxonomy" id="319348"/>
    <lineage>
        <taxon>Eukaryota</taxon>
        <taxon>Metazoa</taxon>
        <taxon>Ecdysozoa</taxon>
        <taxon>Arthropoda</taxon>
        <taxon>Hexapoda</taxon>
        <taxon>Insecta</taxon>
        <taxon>Pterygota</taxon>
        <taxon>Neoptera</taxon>
        <taxon>Endopterygota</taxon>
        <taxon>Diptera</taxon>
        <taxon>Nematocera</taxon>
        <taxon>Chironomoidea</taxon>
        <taxon>Chironomidae</taxon>
        <taxon>Chironominae</taxon>
        <taxon>Polypedilum</taxon>
        <taxon>Polypedilum</taxon>
    </lineage>
</organism>
<sequence length="262" mass="30948">MLDQEDDMGDIENQIPSNEIVLNRKSAELKVVNQRLDAQGFLEKNVELFHLPRVITRTTSSSSTSNIHRTICLSIEDLKQNCKFDKERDCWQFRTIQFKSILLYGRVTIKNESIKHERSFYTINIDDESDSIDGYLNKSTQLEMSKNKQSMTIKKNELQRREKETGINLRGTHYDMNSVECQKFLKNLKGLQEMIQKNFCKTEKVFPLGILKENCLVYAFPFVNNNQEIRLNVIDLTQNDSLELLWKRNLNRLYNDYYQKQL</sequence>
<comment type="caution">
    <text evidence="1">The sequence shown here is derived from an EMBL/GenBank/DDBJ whole genome shotgun (WGS) entry which is preliminary data.</text>
</comment>
<name>A0A9J6C8K4_POLVA</name>
<keyword evidence="2" id="KW-1185">Reference proteome</keyword>
<evidence type="ECO:0000313" key="2">
    <source>
        <dbReference type="Proteomes" id="UP001107558"/>
    </source>
</evidence>
<dbReference type="EMBL" id="JADBJN010000002">
    <property type="protein sequence ID" value="KAG5678311.1"/>
    <property type="molecule type" value="Genomic_DNA"/>
</dbReference>
<dbReference type="AlphaFoldDB" id="A0A9J6C8K4"/>
<dbReference type="Proteomes" id="UP001107558">
    <property type="component" value="Chromosome 2"/>
</dbReference>
<proteinExistence type="predicted"/>